<evidence type="ECO:0000259" key="3">
    <source>
        <dbReference type="Pfam" id="PF12887"/>
    </source>
</evidence>
<evidence type="ECO:0000313" key="5">
    <source>
        <dbReference type="Proteomes" id="UP000092716"/>
    </source>
</evidence>
<keyword evidence="5" id="KW-1185">Reference proteome</keyword>
<feature type="compositionally biased region" description="Polar residues" evidence="1">
    <location>
        <begin position="498"/>
        <end position="527"/>
    </location>
</feature>
<sequence>MENILQDGGNDKGHCSALAQDNSREKELCKILLRIFYWMDGLERKPEVVQGQQHVNYEWKIREVNGVKEQSKEELQRYYRCMLGHVIIVGMLGGHCFLDKVAEKVKNGRQSTRDSKGIVGQGNTLCDTVDLQSLNLGKKFMWGEVGQWVNDYENREGGLKLLNEVKRGNNSLHRRRDEGQESKHCPAGWIKGQVNQKTLKDLGIQVTPGEEDLNLEKDNKTLGKEALETVVKRGHQAMKTAEAARKDDVQGDANVEEQTKQAMVQAIKDVLPPPPQTVQPAPPAIASNPKTENNQCGNVQNHMNTMLGDLGDYLKAEKDRIKDKCSKVQVEGQNSPNAKKFCKTLLKVAYWTNSMGSWKELREKEKEPERGLRDYLRCVMGNSIMIKILGNKCKIDNIKEILSKEAEGKKEVSDFEKMLNGCAKPKCENMEVSMEEIKQKAEIFVGGMTTGGMPEGNKIMDWFKCSKPKPSKPDNKATEATAVPTGSPEPEGDKNDKGSSSQIPAEQKNAGESSPKGSSREASSNPPGITWAGTPSVRDDKLNDQKDPEHEGVGSGEAAGLVPGAGGAYFAFLGKRGKRYRRSYQVRGPQSLGEQLLGHMDDQADGPLEYTLVKERKPRSTPIKRRKKPSCHRRLGRRGVRRRMIIDIHFEVLEECQKGDTKLVQEDYFEILVQEFMGSKFIKEENVPKEGFLKEQVPSSNSGFRAEDIFPKEQVPSSGLDSRFREEDFVPKEEDV</sequence>
<organism evidence="4 5">
    <name type="scientific">Plasmodium coatneyi</name>
    <dbReference type="NCBI Taxonomy" id="208452"/>
    <lineage>
        <taxon>Eukaryota</taxon>
        <taxon>Sar</taxon>
        <taxon>Alveolata</taxon>
        <taxon>Apicomplexa</taxon>
        <taxon>Aconoidasida</taxon>
        <taxon>Haemosporida</taxon>
        <taxon>Plasmodiidae</taxon>
        <taxon>Plasmodium</taxon>
    </lineage>
</organism>
<dbReference type="InterPro" id="IPR024290">
    <property type="entry name" value="SICA_extracell_a"/>
</dbReference>
<evidence type="ECO:0000256" key="1">
    <source>
        <dbReference type="SAM" id="MobiDB-lite"/>
    </source>
</evidence>
<protein>
    <submittedName>
        <fullName evidence="4">SICA antigen</fullName>
    </submittedName>
</protein>
<feature type="region of interest" description="Disordered" evidence="1">
    <location>
        <begin position="459"/>
        <end position="561"/>
    </location>
</feature>
<proteinExistence type="predicted"/>
<feature type="domain" description="Schizont-infected cell agglutination extracellular alpha" evidence="3">
    <location>
        <begin position="14"/>
        <end position="148"/>
    </location>
</feature>
<feature type="compositionally biased region" description="Basic and acidic residues" evidence="1">
    <location>
        <begin position="722"/>
        <end position="736"/>
    </location>
</feature>
<gene>
    <name evidence="4" type="ORF">PCOAH_00019270</name>
</gene>
<dbReference type="Pfam" id="PF12879">
    <property type="entry name" value="SICA_C"/>
    <property type="match status" value="1"/>
</dbReference>
<dbReference type="Proteomes" id="UP000092716">
    <property type="component" value="Chromosome 7"/>
</dbReference>
<feature type="domain" description="Schizont-infected cell agglutination C-terminal" evidence="2">
    <location>
        <begin position="569"/>
        <end position="701"/>
    </location>
</feature>
<feature type="domain" description="Schizont-infected cell agglutination extracellular alpha" evidence="3">
    <location>
        <begin position="291"/>
        <end position="433"/>
    </location>
</feature>
<name>A0A1B1DWS7_9APIC</name>
<dbReference type="AlphaFoldDB" id="A0A1B1DWS7"/>
<reference evidence="5" key="1">
    <citation type="submission" date="2016-06" db="EMBL/GenBank/DDBJ databases">
        <title>First high quality genome sequence of Plasmodium coatneyi using continuous long reads from single molecule, real-time sequencing.</title>
        <authorList>
            <person name="Chien J.-T."/>
            <person name="Pakala S.B."/>
            <person name="Geraldo J.A."/>
            <person name="Lapp S.A."/>
            <person name="Barnwell J.W."/>
            <person name="Kissinger J.C."/>
            <person name="Galinski M.R."/>
            <person name="Humphrey J.C."/>
        </authorList>
    </citation>
    <scope>NUCLEOTIDE SEQUENCE [LARGE SCALE GENOMIC DNA]</scope>
    <source>
        <strain evidence="5">Hackeri</strain>
    </source>
</reference>
<evidence type="ECO:0000259" key="2">
    <source>
        <dbReference type="Pfam" id="PF12879"/>
    </source>
</evidence>
<dbReference type="KEGG" id="pcot:PCOAH_00019270"/>
<dbReference type="OrthoDB" id="5981048at2759"/>
<dbReference type="GeneID" id="30908653"/>
<feature type="compositionally biased region" description="Pro residues" evidence="1">
    <location>
        <begin position="271"/>
        <end position="283"/>
    </location>
</feature>
<dbReference type="RefSeq" id="XP_019913941.1">
    <property type="nucleotide sequence ID" value="XM_020058736.1"/>
</dbReference>
<feature type="compositionally biased region" description="Basic and acidic residues" evidence="1">
    <location>
        <begin position="537"/>
        <end position="552"/>
    </location>
</feature>
<feature type="region of interest" description="Disordered" evidence="1">
    <location>
        <begin position="271"/>
        <end position="294"/>
    </location>
</feature>
<dbReference type="InterPro" id="IPR024288">
    <property type="entry name" value="SICA_C"/>
</dbReference>
<dbReference type="Pfam" id="PF12887">
    <property type="entry name" value="SICA_alpha"/>
    <property type="match status" value="2"/>
</dbReference>
<evidence type="ECO:0000313" key="4">
    <source>
        <dbReference type="EMBL" id="ANQ07246.1"/>
    </source>
</evidence>
<accession>A0A1B1DWS7</accession>
<feature type="region of interest" description="Disordered" evidence="1">
    <location>
        <begin position="694"/>
        <end position="736"/>
    </location>
</feature>
<dbReference type="EMBL" id="CP016245">
    <property type="protein sequence ID" value="ANQ07246.1"/>
    <property type="molecule type" value="Genomic_DNA"/>
</dbReference>
<dbReference type="VEuPathDB" id="PlasmoDB:PCOAH_00019270"/>